<keyword evidence="10" id="KW-1185">Reference proteome</keyword>
<dbReference type="Pfam" id="PF10114">
    <property type="entry name" value="PocR"/>
    <property type="match status" value="1"/>
</dbReference>
<dbReference type="PRINTS" id="PR00344">
    <property type="entry name" value="BCTRLSENSOR"/>
</dbReference>
<dbReference type="RefSeq" id="WP_132014146.1">
    <property type="nucleotide sequence ID" value="NZ_SLUN01000010.1"/>
</dbReference>
<dbReference type="OrthoDB" id="9784397at2"/>
<dbReference type="InterPro" id="IPR036097">
    <property type="entry name" value="HisK_dim/P_sf"/>
</dbReference>
<keyword evidence="3" id="KW-0597">Phosphoprotein</keyword>
<dbReference type="InterPro" id="IPR005467">
    <property type="entry name" value="His_kinase_dom"/>
</dbReference>
<comment type="catalytic activity">
    <reaction evidence="1">
        <text>ATP + protein L-histidine = ADP + protein N-phospho-L-histidine.</text>
        <dbReference type="EC" id="2.7.13.3"/>
    </reaction>
</comment>
<feature type="coiled-coil region" evidence="6">
    <location>
        <begin position="193"/>
        <end position="270"/>
    </location>
</feature>
<evidence type="ECO:0000256" key="3">
    <source>
        <dbReference type="ARBA" id="ARBA00022553"/>
    </source>
</evidence>
<evidence type="ECO:0000313" key="10">
    <source>
        <dbReference type="Proteomes" id="UP000295008"/>
    </source>
</evidence>
<dbReference type="SUPFAM" id="SSF55874">
    <property type="entry name" value="ATPase domain of HSP90 chaperone/DNA topoisomerase II/histidine kinase"/>
    <property type="match status" value="1"/>
</dbReference>
<proteinExistence type="predicted"/>
<evidence type="ECO:0000256" key="6">
    <source>
        <dbReference type="SAM" id="Coils"/>
    </source>
</evidence>
<evidence type="ECO:0000313" key="9">
    <source>
        <dbReference type="EMBL" id="TCL70057.1"/>
    </source>
</evidence>
<evidence type="ECO:0000256" key="2">
    <source>
        <dbReference type="ARBA" id="ARBA00012438"/>
    </source>
</evidence>
<dbReference type="Gene3D" id="3.30.565.10">
    <property type="entry name" value="Histidine kinase-like ATPase, C-terminal domain"/>
    <property type="match status" value="1"/>
</dbReference>
<feature type="domain" description="Histidine kinase" evidence="8">
    <location>
        <begin position="296"/>
        <end position="525"/>
    </location>
</feature>
<dbReference type="InterPro" id="IPR004358">
    <property type="entry name" value="Sig_transdc_His_kin-like_C"/>
</dbReference>
<keyword evidence="6" id="KW-0175">Coiled coil</keyword>
<evidence type="ECO:0000256" key="1">
    <source>
        <dbReference type="ARBA" id="ARBA00000085"/>
    </source>
</evidence>
<dbReference type="InterPro" id="IPR003661">
    <property type="entry name" value="HisK_dim/P_dom"/>
</dbReference>
<name>A0A4V6NH04_HYDET</name>
<dbReference type="Gene3D" id="1.10.287.130">
    <property type="match status" value="1"/>
</dbReference>
<gene>
    <name evidence="9" type="ORF">EDC14_101046</name>
</gene>
<dbReference type="EMBL" id="SLUN01000010">
    <property type="protein sequence ID" value="TCL70057.1"/>
    <property type="molecule type" value="Genomic_DNA"/>
</dbReference>
<reference evidence="9 10" key="1">
    <citation type="submission" date="2019-03" db="EMBL/GenBank/DDBJ databases">
        <title>Genomic Encyclopedia of Type Strains, Phase IV (KMG-IV): sequencing the most valuable type-strain genomes for metagenomic binning, comparative biology and taxonomic classification.</title>
        <authorList>
            <person name="Goeker M."/>
        </authorList>
    </citation>
    <scope>NUCLEOTIDE SEQUENCE [LARGE SCALE GENOMIC DNA]</scope>
    <source>
        <strain evidence="9 10">LX-B</strain>
    </source>
</reference>
<feature type="region of interest" description="Disordered" evidence="7">
    <location>
        <begin position="1"/>
        <end position="26"/>
    </location>
</feature>
<dbReference type="PANTHER" id="PTHR43065">
    <property type="entry name" value="SENSOR HISTIDINE KINASE"/>
    <property type="match status" value="1"/>
</dbReference>
<evidence type="ECO:0000256" key="5">
    <source>
        <dbReference type="ARBA" id="ARBA00023012"/>
    </source>
</evidence>
<dbReference type="CDD" id="cd00082">
    <property type="entry name" value="HisKA"/>
    <property type="match status" value="1"/>
</dbReference>
<dbReference type="PANTHER" id="PTHR43065:SF47">
    <property type="match status" value="1"/>
</dbReference>
<sequence length="525" mass="58168">MKRESDAPGRLEGKAEPRRRKGHPGFGNLFDLRQIQKIQDTFSKATGVASIITDAAGKPLTRPSNFCRLCKLIRSTPEGLANCIHSDAVIGHSNPYGPNMSPCLSGGLWDGGASLYVDGKHVGNWLIGQVFTGSGEEERVLQYAKSLGVAQEKVRQALGEVTRMPEEQFRSICQFLFLNAQHLSRLATENLRKEREIERRRAAEAALRQARDELELKVDARTQELSCANEELVAMNEEVTAMNEELIHTNEQLLIEVEERQKAEQELTEAIEWLKAMQSHLIQSEKLAALGGLVAGVAHEINTPVGVGVTAASHLKQVTERFLDLCRNGAPRRRDLVEYLEDLDEASDIILKNFRRASGLIQSFKQVSVDQSSETRRVFQVRRYLGEILLSMNPRLKKTRHAITVECDDGLEIDGYPGAFAQIVTNLVMNSLNHAYGPDEAGRIRIAVSREAAGIQMVYSDDGRGIDEAVIGRIFDPFFTTRRGTGGTGLGLFVVYNIVTQRFGGTIQCASQPGRGATFHITLPF</sequence>
<dbReference type="GO" id="GO:0000155">
    <property type="term" value="F:phosphorelay sensor kinase activity"/>
    <property type="evidence" value="ECO:0007669"/>
    <property type="project" value="InterPro"/>
</dbReference>
<keyword evidence="5" id="KW-0902">Two-component regulatory system</keyword>
<accession>A0A4V6NH04</accession>
<dbReference type="SMART" id="SM00387">
    <property type="entry name" value="HATPase_c"/>
    <property type="match status" value="1"/>
</dbReference>
<keyword evidence="4 9" id="KW-0808">Transferase</keyword>
<dbReference type="AlphaFoldDB" id="A0A4V6NH04"/>
<dbReference type="InterPro" id="IPR018771">
    <property type="entry name" value="PocR_dom"/>
</dbReference>
<protein>
    <recommendedName>
        <fullName evidence="2">histidine kinase</fullName>
        <ecNumber evidence="2">2.7.13.3</ecNumber>
    </recommendedName>
</protein>
<dbReference type="EC" id="2.7.13.3" evidence="2"/>
<dbReference type="InterPro" id="IPR036890">
    <property type="entry name" value="HATPase_C_sf"/>
</dbReference>
<evidence type="ECO:0000259" key="8">
    <source>
        <dbReference type="PROSITE" id="PS50109"/>
    </source>
</evidence>
<dbReference type="Pfam" id="PF02518">
    <property type="entry name" value="HATPase_c"/>
    <property type="match status" value="1"/>
</dbReference>
<dbReference type="SUPFAM" id="SSF47384">
    <property type="entry name" value="Homodimeric domain of signal transducing histidine kinase"/>
    <property type="match status" value="1"/>
</dbReference>
<evidence type="ECO:0000256" key="4">
    <source>
        <dbReference type="ARBA" id="ARBA00022777"/>
    </source>
</evidence>
<dbReference type="PROSITE" id="PS50109">
    <property type="entry name" value="HIS_KIN"/>
    <property type="match status" value="1"/>
</dbReference>
<evidence type="ECO:0000256" key="7">
    <source>
        <dbReference type="SAM" id="MobiDB-lite"/>
    </source>
</evidence>
<organism evidence="9 10">
    <name type="scientific">Hydrogenispora ethanolica</name>
    <dbReference type="NCBI Taxonomy" id="1082276"/>
    <lineage>
        <taxon>Bacteria</taxon>
        <taxon>Bacillati</taxon>
        <taxon>Bacillota</taxon>
        <taxon>Hydrogenispora</taxon>
    </lineage>
</organism>
<keyword evidence="4 9" id="KW-0418">Kinase</keyword>
<comment type="caution">
    <text evidence="9">The sequence shown here is derived from an EMBL/GenBank/DDBJ whole genome shotgun (WGS) entry which is preliminary data.</text>
</comment>
<dbReference type="InterPro" id="IPR003594">
    <property type="entry name" value="HATPase_dom"/>
</dbReference>
<dbReference type="Proteomes" id="UP000295008">
    <property type="component" value="Unassembled WGS sequence"/>
</dbReference>
<feature type="compositionally biased region" description="Basic and acidic residues" evidence="7">
    <location>
        <begin position="1"/>
        <end position="16"/>
    </location>
</feature>